<evidence type="ECO:0000256" key="3">
    <source>
        <dbReference type="ARBA" id="ARBA00010343"/>
    </source>
</evidence>
<dbReference type="SUPFAM" id="SSF47113">
    <property type="entry name" value="Histone-fold"/>
    <property type="match status" value="1"/>
</dbReference>
<evidence type="ECO:0000259" key="9">
    <source>
        <dbReference type="Pfam" id="PF00125"/>
    </source>
</evidence>
<keyword evidence="7" id="KW-0544">Nucleosome core</keyword>
<dbReference type="AlphaFoldDB" id="A0A2G9TC11"/>
<evidence type="ECO:0000256" key="2">
    <source>
        <dbReference type="ARBA" id="ARBA00004286"/>
    </source>
</evidence>
<feature type="region of interest" description="Disordered" evidence="8">
    <location>
        <begin position="1"/>
        <end position="50"/>
    </location>
</feature>
<feature type="non-terminal residue" evidence="10">
    <location>
        <position position="141"/>
    </location>
</feature>
<evidence type="ECO:0000313" key="10">
    <source>
        <dbReference type="EMBL" id="PIO55484.1"/>
    </source>
</evidence>
<dbReference type="EMBL" id="KZ385812">
    <property type="protein sequence ID" value="PIO55484.1"/>
    <property type="molecule type" value="Genomic_DNA"/>
</dbReference>
<dbReference type="GO" id="GO:0046982">
    <property type="term" value="F:protein heterodimerization activity"/>
    <property type="evidence" value="ECO:0007669"/>
    <property type="project" value="InterPro"/>
</dbReference>
<dbReference type="GO" id="GO:0003677">
    <property type="term" value="F:DNA binding"/>
    <property type="evidence" value="ECO:0007669"/>
    <property type="project" value="UniProtKB-KW"/>
</dbReference>
<keyword evidence="6" id="KW-0539">Nucleus</keyword>
<evidence type="ECO:0000256" key="5">
    <source>
        <dbReference type="ARBA" id="ARBA00023125"/>
    </source>
</evidence>
<dbReference type="GO" id="GO:0005634">
    <property type="term" value="C:nucleus"/>
    <property type="evidence" value="ECO:0007669"/>
    <property type="project" value="UniProtKB-SubCell"/>
</dbReference>
<dbReference type="InterPro" id="IPR009072">
    <property type="entry name" value="Histone-fold"/>
</dbReference>
<feature type="non-terminal residue" evidence="10">
    <location>
        <position position="1"/>
    </location>
</feature>
<protein>
    <recommendedName>
        <fullName evidence="9">Core Histone H2A/H2B/H3 domain-containing protein</fullName>
    </recommendedName>
</protein>
<dbReference type="Gene3D" id="1.10.20.10">
    <property type="entry name" value="Histone, subunit A"/>
    <property type="match status" value="1"/>
</dbReference>
<comment type="subcellular location">
    <subcellularLocation>
        <location evidence="2">Chromosome</location>
    </subcellularLocation>
    <subcellularLocation>
        <location evidence="1">Nucleus</location>
    </subcellularLocation>
</comment>
<proteinExistence type="inferred from homology"/>
<dbReference type="InterPro" id="IPR007125">
    <property type="entry name" value="H2A/H2B/H3"/>
</dbReference>
<comment type="similarity">
    <text evidence="3">Belongs to the histone H3 family.</text>
</comment>
<feature type="region of interest" description="Disordered" evidence="8">
    <location>
        <begin position="65"/>
        <end position="86"/>
    </location>
</feature>
<evidence type="ECO:0000313" key="11">
    <source>
        <dbReference type="Proteomes" id="UP000230423"/>
    </source>
</evidence>
<dbReference type="PANTHER" id="PTHR45810">
    <property type="entry name" value="HISTONE H3.2"/>
    <property type="match status" value="1"/>
</dbReference>
<evidence type="ECO:0000256" key="8">
    <source>
        <dbReference type="SAM" id="MobiDB-lite"/>
    </source>
</evidence>
<evidence type="ECO:0000256" key="4">
    <source>
        <dbReference type="ARBA" id="ARBA00022454"/>
    </source>
</evidence>
<evidence type="ECO:0000256" key="1">
    <source>
        <dbReference type="ARBA" id="ARBA00004123"/>
    </source>
</evidence>
<evidence type="ECO:0000256" key="6">
    <source>
        <dbReference type="ARBA" id="ARBA00023242"/>
    </source>
</evidence>
<accession>A0A2G9TC11</accession>
<dbReference type="GO" id="GO:0000786">
    <property type="term" value="C:nucleosome"/>
    <property type="evidence" value="ECO:0007669"/>
    <property type="project" value="UniProtKB-KW"/>
</dbReference>
<dbReference type="SMART" id="SM00428">
    <property type="entry name" value="H3"/>
    <property type="match status" value="1"/>
</dbReference>
<evidence type="ECO:0000256" key="7">
    <source>
        <dbReference type="ARBA" id="ARBA00023269"/>
    </source>
</evidence>
<organism evidence="10 11">
    <name type="scientific">Teladorsagia circumcincta</name>
    <name type="common">Brown stomach worm</name>
    <name type="synonym">Ostertagia circumcincta</name>
    <dbReference type="NCBI Taxonomy" id="45464"/>
    <lineage>
        <taxon>Eukaryota</taxon>
        <taxon>Metazoa</taxon>
        <taxon>Ecdysozoa</taxon>
        <taxon>Nematoda</taxon>
        <taxon>Chromadorea</taxon>
        <taxon>Rhabditida</taxon>
        <taxon>Rhabditina</taxon>
        <taxon>Rhabditomorpha</taxon>
        <taxon>Strongyloidea</taxon>
        <taxon>Trichostrongylidae</taxon>
        <taxon>Teladorsagia</taxon>
    </lineage>
</organism>
<gene>
    <name evidence="10" type="ORF">TELCIR_23129</name>
</gene>
<feature type="domain" description="Core Histone H2A/H2B/H3" evidence="9">
    <location>
        <begin position="88"/>
        <end position="141"/>
    </location>
</feature>
<sequence length="141" mass="16495">REYRGQDGVHPSPSEMDRTRNEYMTGEREYSSRSKQKVIDGDESSHHLGERNRMLYRTKVIPELKDGGTPRFGAKSLGRGSMKRRHRPGALALKEIRRLQKSTHILIPRLPLQRVMREVVRELYPQGEYRFTVECCEALQE</sequence>
<dbReference type="InterPro" id="IPR000164">
    <property type="entry name" value="Histone_H3/CENP-A"/>
</dbReference>
<dbReference type="Pfam" id="PF00125">
    <property type="entry name" value="Histone"/>
    <property type="match status" value="1"/>
</dbReference>
<keyword evidence="4" id="KW-0158">Chromosome</keyword>
<dbReference type="PANTHER" id="PTHR45810:SF17">
    <property type="entry name" value="HISTONE H3-LIKE CENTROMERIC PROTEIN A"/>
    <property type="match status" value="1"/>
</dbReference>
<feature type="compositionally biased region" description="Basic and acidic residues" evidence="8">
    <location>
        <begin position="15"/>
        <end position="50"/>
    </location>
</feature>
<reference evidence="10 11" key="1">
    <citation type="submission" date="2015-09" db="EMBL/GenBank/DDBJ databases">
        <title>Draft genome of the parasitic nematode Teladorsagia circumcincta isolate WARC Sus (inbred).</title>
        <authorList>
            <person name="Mitreva M."/>
        </authorList>
    </citation>
    <scope>NUCLEOTIDE SEQUENCE [LARGE SCALE GENOMIC DNA]</scope>
    <source>
        <strain evidence="10 11">S</strain>
    </source>
</reference>
<keyword evidence="5" id="KW-0238">DNA-binding</keyword>
<dbReference type="Proteomes" id="UP000230423">
    <property type="component" value="Unassembled WGS sequence"/>
</dbReference>
<name>A0A2G9TC11_TELCI</name>
<keyword evidence="11" id="KW-1185">Reference proteome</keyword>
<dbReference type="OrthoDB" id="4025405at2759"/>
<dbReference type="GO" id="GO:0030527">
    <property type="term" value="F:structural constituent of chromatin"/>
    <property type="evidence" value="ECO:0007669"/>
    <property type="project" value="InterPro"/>
</dbReference>